<dbReference type="GO" id="GO:0036297">
    <property type="term" value="P:interstrand cross-link repair"/>
    <property type="evidence" value="ECO:0007669"/>
    <property type="project" value="InterPro"/>
</dbReference>
<keyword evidence="2" id="KW-0862">Zinc</keyword>
<reference evidence="8" key="1">
    <citation type="submission" date="2025-08" db="UniProtKB">
        <authorList>
            <consortium name="RefSeq"/>
        </authorList>
    </citation>
    <scope>IDENTIFICATION</scope>
    <source>
        <strain evidence="8">11010-0011.00</strain>
        <tissue evidence="8">Whole body</tissue>
    </source>
</reference>
<feature type="region of interest" description="Disordered" evidence="5">
    <location>
        <begin position="161"/>
        <end position="183"/>
    </location>
</feature>
<dbReference type="OrthoDB" id="5600418at2759"/>
<evidence type="ECO:0000256" key="4">
    <source>
        <dbReference type="SAM" id="Coils"/>
    </source>
</evidence>
<evidence type="ECO:0000259" key="6">
    <source>
        <dbReference type="PROSITE" id="PS50089"/>
    </source>
</evidence>
<feature type="compositionally biased region" description="Polar residues" evidence="5">
    <location>
        <begin position="161"/>
        <end position="172"/>
    </location>
</feature>
<evidence type="ECO:0000256" key="1">
    <source>
        <dbReference type="ARBA" id="ARBA00022771"/>
    </source>
</evidence>
<evidence type="ECO:0000256" key="2">
    <source>
        <dbReference type="ARBA" id="ARBA00022833"/>
    </source>
</evidence>
<gene>
    <name evidence="8" type="primary">LOC115624943</name>
</gene>
<keyword evidence="7" id="KW-1185">Reference proteome</keyword>
<dbReference type="GeneID" id="115624943"/>
<dbReference type="GO" id="GO:0005634">
    <property type="term" value="C:nucleus"/>
    <property type="evidence" value="ECO:0007669"/>
    <property type="project" value="InterPro"/>
</dbReference>
<dbReference type="Proteomes" id="UP000504634">
    <property type="component" value="Unplaced"/>
</dbReference>
<evidence type="ECO:0000313" key="8">
    <source>
        <dbReference type="RefSeq" id="XP_030375653.1"/>
    </source>
</evidence>
<accession>A0A6J2TKI2</accession>
<name>A0A6J2TKI2_DROLE</name>
<proteinExistence type="predicted"/>
<dbReference type="GO" id="GO:0008270">
    <property type="term" value="F:zinc ion binding"/>
    <property type="evidence" value="ECO:0007669"/>
    <property type="project" value="UniProtKB-KW"/>
</dbReference>
<feature type="domain" description="RING-type" evidence="6">
    <location>
        <begin position="84"/>
        <end position="127"/>
    </location>
</feature>
<dbReference type="AlphaFoldDB" id="A0A6J2TKI2"/>
<feature type="coiled-coil region" evidence="4">
    <location>
        <begin position="25"/>
        <end position="80"/>
    </location>
</feature>
<feature type="compositionally biased region" description="Basic and acidic residues" evidence="5">
    <location>
        <begin position="173"/>
        <end position="183"/>
    </location>
</feature>
<keyword evidence="1 3" id="KW-0479">Metal-binding</keyword>
<dbReference type="PANTHER" id="PTHR16047">
    <property type="entry name" value="RFWD3 PROTEIN"/>
    <property type="match status" value="1"/>
</dbReference>
<sequence length="183" mass="20910">MRIYAGHTDLYTMGAKNSVEQPQQLEEAVRECEDLKTALGSLEKEHAEVVGQLELQRLELRRLEQQSQRSNENVVSVYDESVMCSICYEPWAISGNHQLVSLCCGHLFGDHCVRKALEKCKYCPQCRRRAAMRDIRPIHAHRVCAIDNSENQSRVGKRTLCSSIEPENSSSDESFKKPRLQDD</sequence>
<dbReference type="GO" id="GO:0016567">
    <property type="term" value="P:protein ubiquitination"/>
    <property type="evidence" value="ECO:0007669"/>
    <property type="project" value="InterPro"/>
</dbReference>
<dbReference type="SUPFAM" id="SSF57850">
    <property type="entry name" value="RING/U-box"/>
    <property type="match status" value="1"/>
</dbReference>
<keyword evidence="1 3" id="KW-0863">Zinc-finger</keyword>
<dbReference type="PROSITE" id="PS50089">
    <property type="entry name" value="ZF_RING_2"/>
    <property type="match status" value="1"/>
</dbReference>
<organism evidence="7 8">
    <name type="scientific">Drosophila lebanonensis</name>
    <name type="common">Fruit fly</name>
    <name type="synonym">Scaptodrosophila lebanonensis</name>
    <dbReference type="NCBI Taxonomy" id="7225"/>
    <lineage>
        <taxon>Eukaryota</taxon>
        <taxon>Metazoa</taxon>
        <taxon>Ecdysozoa</taxon>
        <taxon>Arthropoda</taxon>
        <taxon>Hexapoda</taxon>
        <taxon>Insecta</taxon>
        <taxon>Pterygota</taxon>
        <taxon>Neoptera</taxon>
        <taxon>Endopterygota</taxon>
        <taxon>Diptera</taxon>
        <taxon>Brachycera</taxon>
        <taxon>Muscomorpha</taxon>
        <taxon>Ephydroidea</taxon>
        <taxon>Drosophilidae</taxon>
        <taxon>Scaptodrosophila</taxon>
    </lineage>
</organism>
<dbReference type="InterPro" id="IPR013083">
    <property type="entry name" value="Znf_RING/FYVE/PHD"/>
</dbReference>
<dbReference type="PANTHER" id="PTHR16047:SF7">
    <property type="entry name" value="E3 UBIQUITIN-PROTEIN LIGASE RFWD3"/>
    <property type="match status" value="1"/>
</dbReference>
<keyword evidence="4" id="KW-0175">Coiled coil</keyword>
<dbReference type="InterPro" id="IPR037381">
    <property type="entry name" value="RFWD3"/>
</dbReference>
<dbReference type="Pfam" id="PF13639">
    <property type="entry name" value="zf-RING_2"/>
    <property type="match status" value="1"/>
</dbReference>
<dbReference type="Gene3D" id="3.30.40.10">
    <property type="entry name" value="Zinc/RING finger domain, C3HC4 (zinc finger)"/>
    <property type="match status" value="1"/>
</dbReference>
<evidence type="ECO:0000313" key="7">
    <source>
        <dbReference type="Proteomes" id="UP000504634"/>
    </source>
</evidence>
<dbReference type="InterPro" id="IPR001841">
    <property type="entry name" value="Znf_RING"/>
</dbReference>
<evidence type="ECO:0000256" key="3">
    <source>
        <dbReference type="PROSITE-ProRule" id="PRU00175"/>
    </source>
</evidence>
<protein>
    <submittedName>
        <fullName evidence="8">E3 ubiquitin-protein ligase RFWD3-like isoform X1</fullName>
    </submittedName>
</protein>
<dbReference type="GO" id="GO:0004842">
    <property type="term" value="F:ubiquitin-protein transferase activity"/>
    <property type="evidence" value="ECO:0007669"/>
    <property type="project" value="InterPro"/>
</dbReference>
<evidence type="ECO:0000256" key="5">
    <source>
        <dbReference type="SAM" id="MobiDB-lite"/>
    </source>
</evidence>
<dbReference type="RefSeq" id="XP_030375653.1">
    <property type="nucleotide sequence ID" value="XM_030519793.1"/>
</dbReference>